<dbReference type="Pfam" id="PF03188">
    <property type="entry name" value="Cytochrom_B561"/>
    <property type="match status" value="1"/>
</dbReference>
<dbReference type="InterPro" id="IPR045266">
    <property type="entry name" value="DOH_DOMON"/>
</dbReference>
<keyword evidence="3 7" id="KW-0812">Transmembrane</keyword>
<dbReference type="SMART" id="SM00665">
    <property type="entry name" value="B561"/>
    <property type="match status" value="1"/>
</dbReference>
<evidence type="ECO:0000256" key="5">
    <source>
        <dbReference type="ARBA" id="ARBA00022989"/>
    </source>
</evidence>
<dbReference type="CDD" id="cd09631">
    <property type="entry name" value="DOMON_DOH"/>
    <property type="match status" value="2"/>
</dbReference>
<dbReference type="PROSITE" id="PS50939">
    <property type="entry name" value="CYTOCHROME_B561"/>
    <property type="match status" value="1"/>
</dbReference>
<evidence type="ECO:0000256" key="3">
    <source>
        <dbReference type="ARBA" id="ARBA00022692"/>
    </source>
</evidence>
<feature type="chain" id="PRO_5003287120" description="Cytochrome b561 domain-containing protein" evidence="8">
    <location>
        <begin position="24"/>
        <end position="985"/>
    </location>
</feature>
<dbReference type="PROSITE" id="PS51549">
    <property type="entry name" value="DM13"/>
    <property type="match status" value="2"/>
</dbReference>
<keyword evidence="2" id="KW-0813">Transport</keyword>
<dbReference type="GO" id="GO:0016020">
    <property type="term" value="C:membrane"/>
    <property type="evidence" value="ECO:0007669"/>
    <property type="project" value="UniProtKB-SubCell"/>
</dbReference>
<feature type="domain" description="Cytochrome b561" evidence="10">
    <location>
        <begin position="746"/>
        <end position="948"/>
    </location>
</feature>
<keyword evidence="13" id="KW-1185">Reference proteome</keyword>
<proteinExistence type="predicted"/>
<feature type="signal peptide" evidence="8">
    <location>
        <begin position="1"/>
        <end position="23"/>
    </location>
</feature>
<dbReference type="RefSeq" id="XP_004996050.1">
    <property type="nucleotide sequence ID" value="XM_004995993.1"/>
</dbReference>
<feature type="domain" description="DOMON" evidence="9">
    <location>
        <begin position="150"/>
        <end position="285"/>
    </location>
</feature>
<dbReference type="Proteomes" id="UP000007799">
    <property type="component" value="Unassembled WGS sequence"/>
</dbReference>
<evidence type="ECO:0008006" key="14">
    <source>
        <dbReference type="Google" id="ProtNLM"/>
    </source>
</evidence>
<dbReference type="AlphaFoldDB" id="F2U599"/>
<dbReference type="InterPro" id="IPR045879">
    <property type="entry name" value="B561A"/>
</dbReference>
<dbReference type="Gene3D" id="1.20.120.1770">
    <property type="match status" value="1"/>
</dbReference>
<keyword evidence="6 7" id="KW-0472">Membrane</keyword>
<dbReference type="EMBL" id="GL832961">
    <property type="protein sequence ID" value="EGD82815.1"/>
    <property type="molecule type" value="Genomic_DNA"/>
</dbReference>
<evidence type="ECO:0000256" key="4">
    <source>
        <dbReference type="ARBA" id="ARBA00022982"/>
    </source>
</evidence>
<evidence type="ECO:0000313" key="12">
    <source>
        <dbReference type="EMBL" id="EGD82815.1"/>
    </source>
</evidence>
<keyword evidence="4" id="KW-0249">Electron transport</keyword>
<dbReference type="Pfam" id="PF10517">
    <property type="entry name" value="DM13"/>
    <property type="match status" value="2"/>
</dbReference>
<evidence type="ECO:0000259" key="9">
    <source>
        <dbReference type="PROSITE" id="PS50836"/>
    </source>
</evidence>
<name>F2U599_SALR5</name>
<dbReference type="InterPro" id="IPR005018">
    <property type="entry name" value="DOMON_domain"/>
</dbReference>
<evidence type="ECO:0000256" key="8">
    <source>
        <dbReference type="SAM" id="SignalP"/>
    </source>
</evidence>
<dbReference type="SMART" id="SM00686">
    <property type="entry name" value="DM13"/>
    <property type="match status" value="2"/>
</dbReference>
<evidence type="ECO:0000256" key="6">
    <source>
        <dbReference type="ARBA" id="ARBA00023136"/>
    </source>
</evidence>
<dbReference type="Pfam" id="PF25489">
    <property type="entry name" value="At5g54830"/>
    <property type="match status" value="1"/>
</dbReference>
<feature type="transmembrane region" description="Helical" evidence="7">
    <location>
        <begin position="815"/>
        <end position="840"/>
    </location>
</feature>
<dbReference type="PANTHER" id="PTHR47281:SF1">
    <property type="entry name" value="OS09G0557700 PROTEIN"/>
    <property type="match status" value="1"/>
</dbReference>
<gene>
    <name evidence="12" type="ORF">PTSG_03465</name>
</gene>
<feature type="domain" description="DOMON" evidence="9">
    <location>
        <begin position="634"/>
        <end position="745"/>
    </location>
</feature>
<evidence type="ECO:0000259" key="11">
    <source>
        <dbReference type="PROSITE" id="PS51549"/>
    </source>
</evidence>
<reference evidence="12" key="1">
    <citation type="submission" date="2009-08" db="EMBL/GenBank/DDBJ databases">
        <title>Annotation of Salpingoeca rosetta.</title>
        <authorList>
            <consortium name="The Broad Institute Genome Sequencing Platform"/>
            <person name="Russ C."/>
            <person name="Cuomo C."/>
            <person name="Burger G."/>
            <person name="Gray M.W."/>
            <person name="Holland P.W.H."/>
            <person name="King N."/>
            <person name="Lang F.B.F."/>
            <person name="Roger A.J."/>
            <person name="Ruiz-Trillo I."/>
            <person name="Young S.K."/>
            <person name="Zeng Q."/>
            <person name="Gargeya S."/>
            <person name="Alvarado L."/>
            <person name="Berlin A."/>
            <person name="Chapman S.B."/>
            <person name="Chen Z."/>
            <person name="Freedman E."/>
            <person name="Gellesch M."/>
            <person name="Goldberg J."/>
            <person name="Griggs A."/>
            <person name="Gujja S."/>
            <person name="Heilman E."/>
            <person name="Heiman D."/>
            <person name="Howarth C."/>
            <person name="Mehta T."/>
            <person name="Neiman D."/>
            <person name="Pearson M."/>
            <person name="Roberts A."/>
            <person name="Saif S."/>
            <person name="Shea T."/>
            <person name="Shenoy N."/>
            <person name="Sisk P."/>
            <person name="Stolte C."/>
            <person name="Sykes S."/>
            <person name="White J."/>
            <person name="Yandava C."/>
            <person name="Haas B."/>
            <person name="Nusbaum C."/>
            <person name="Birren B."/>
        </authorList>
    </citation>
    <scope>NUCLEOTIDE SEQUENCE [LARGE SCALE GENOMIC DNA]</scope>
    <source>
        <strain evidence="12">ATCC 50818</strain>
    </source>
</reference>
<feature type="domain" description="DM13" evidence="11">
    <location>
        <begin position="32"/>
        <end position="140"/>
    </location>
</feature>
<keyword evidence="5 7" id="KW-1133">Transmembrane helix</keyword>
<evidence type="ECO:0000313" key="13">
    <source>
        <dbReference type="Proteomes" id="UP000007799"/>
    </source>
</evidence>
<evidence type="ECO:0000256" key="2">
    <source>
        <dbReference type="ARBA" id="ARBA00022448"/>
    </source>
</evidence>
<feature type="transmembrane region" description="Helical" evidence="7">
    <location>
        <begin position="890"/>
        <end position="910"/>
    </location>
</feature>
<dbReference type="eggNOG" id="KOG4731">
    <property type="taxonomic scope" value="Eukaryota"/>
</dbReference>
<dbReference type="PROSITE" id="PS50836">
    <property type="entry name" value="DOMON"/>
    <property type="match status" value="2"/>
</dbReference>
<dbReference type="GeneID" id="16076636"/>
<organism evidence="13">
    <name type="scientific">Salpingoeca rosetta (strain ATCC 50818 / BSB-021)</name>
    <dbReference type="NCBI Taxonomy" id="946362"/>
    <lineage>
        <taxon>Eukaryota</taxon>
        <taxon>Choanoflagellata</taxon>
        <taxon>Craspedida</taxon>
        <taxon>Salpingoecidae</taxon>
        <taxon>Salpingoeca</taxon>
    </lineage>
</organism>
<dbReference type="OMA" id="LTYVRCR"/>
<dbReference type="InterPro" id="IPR057443">
    <property type="entry name" value="At5g54830-like"/>
</dbReference>
<keyword evidence="8" id="KW-0732">Signal</keyword>
<evidence type="ECO:0000256" key="1">
    <source>
        <dbReference type="ARBA" id="ARBA00004370"/>
    </source>
</evidence>
<dbReference type="KEGG" id="sre:PTSG_03465"/>
<dbReference type="InterPro" id="IPR006593">
    <property type="entry name" value="Cyt_b561/ferric_Rdtase_TM"/>
</dbReference>
<sequence length="985" mass="107590">MLGALALMATLLLLAVPPTAVKAACTSNHPSVGFTGSFTQYAHQWKGDFEIVDDCTFRVTNFRYDGNGPAVYWTSAPSESDLLARQNTFRIEKNAQEIPAGNGFTTLTVTIKDSLTWDDIPVVSGFCEPFKANFGHIAPSFSNCITLQEDKLNLLWDVDGDTITFALEGAISDTEWMAFGIPEPTDRVLMPGSDVTVVGFVGGEPFVEDYYLTGRFQCDYAGGGSAGVCPDRLLGDSSDNNVNLVYAQRENGVSFVAWSRQIDTGDTDYDHVFSMSERAYVFAYGPLGEASTAELPIVLYHGATQHAPDGFTINLSQSQQTCALLQADMGSGSSSGGGSCGVTTIGDETEFVVTTGTNLNYPNPPAWGISYWINGMESPLLRVFRGVEYTFTIKATSQHPLYITNDIIGGRANADMETVYAGSADAWGTGDSPYVLKWTPDDNTPDTVYYQCWIHQKLGWRISVEGTDERPMVGGDDDNGDDDDEMATSACPRTHDFVGRTAEFSELQHRWRGRVTVIDDCSFMVEEFRYDGLAPAVYWWGSTGKSQSDLRRGFRLNSQRVQGAPNGGVTRVITLDGVTWDDVNVIAGWCEAFNALFGLVDLRSAEDTDPDTSTGDNCDPSPRDDATCMAQLSTDFTLHWKVVAEDVSFVGEFRNSAGWVGLAIPEVPEFMLGADAVIASDTMIPNAYTLRERNRAGIVPAPDRIYNASFTRDGTTAILAFSRPINNSYSVVDLSSDVNFIWARGEDDTLAYHGADRGFFAVNLASGSQSSGGADSLTNDRYVHGVLMGLGWAVFLPAGPIFARITKICPEEKRHVWFHAHVMCQAVGMLLATVGFFFALSKFSDSGRGSTYHHRTLGIVVMILAYWQLVNAAVRPKPNGGTTRTVWETVHWLSGRVAVALGVINVLVGIEVLHEVTGDNRRVWFVGFATTFVIVTIVADGFARRVLHKQNAERKTSISQAPFSEEPVHLGQFDNEPYNAKVSNI</sequence>
<evidence type="ECO:0000256" key="7">
    <source>
        <dbReference type="SAM" id="Phobius"/>
    </source>
</evidence>
<dbReference type="SMART" id="SM00664">
    <property type="entry name" value="DoH"/>
    <property type="match status" value="2"/>
</dbReference>
<dbReference type="PANTHER" id="PTHR47281">
    <property type="entry name" value="OS09G0557700 PROTEIN"/>
    <property type="match status" value="1"/>
</dbReference>
<dbReference type="eggNOG" id="KOG4293">
    <property type="taxonomic scope" value="Eukaryota"/>
</dbReference>
<accession>F2U599</accession>
<dbReference type="STRING" id="946362.F2U599"/>
<dbReference type="CDD" id="cd08760">
    <property type="entry name" value="Cyt_b561_FRRS1_like"/>
    <property type="match status" value="1"/>
</dbReference>
<dbReference type="OrthoDB" id="2448405at2759"/>
<dbReference type="InterPro" id="IPR019545">
    <property type="entry name" value="DM13_domain"/>
</dbReference>
<dbReference type="Pfam" id="PF03351">
    <property type="entry name" value="DOMON"/>
    <property type="match status" value="1"/>
</dbReference>
<feature type="transmembrane region" description="Helical" evidence="7">
    <location>
        <begin position="782"/>
        <end position="803"/>
    </location>
</feature>
<feature type="transmembrane region" description="Helical" evidence="7">
    <location>
        <begin position="852"/>
        <end position="869"/>
    </location>
</feature>
<dbReference type="InParanoid" id="F2U599"/>
<evidence type="ECO:0000259" key="10">
    <source>
        <dbReference type="PROSITE" id="PS50939"/>
    </source>
</evidence>
<comment type="subcellular location">
    <subcellularLocation>
        <location evidence="1">Membrane</location>
    </subcellularLocation>
</comment>
<feature type="domain" description="DM13" evidence="11">
    <location>
        <begin position="495"/>
        <end position="603"/>
    </location>
</feature>
<protein>
    <recommendedName>
        <fullName evidence="14">Cytochrome b561 domain-containing protein</fullName>
    </recommendedName>
</protein>
<feature type="transmembrane region" description="Helical" evidence="7">
    <location>
        <begin position="922"/>
        <end position="943"/>
    </location>
</feature>